<name>A0A366E8G3_9BACI</name>
<gene>
    <name evidence="2" type="ORF">DET59_1385</name>
</gene>
<dbReference type="AlphaFoldDB" id="A0A366E8G3"/>
<evidence type="ECO:0000313" key="2">
    <source>
        <dbReference type="EMBL" id="RBO98365.1"/>
    </source>
</evidence>
<protein>
    <submittedName>
        <fullName evidence="2">Uncharacterized protein</fullName>
    </submittedName>
</protein>
<comment type="caution">
    <text evidence="2">The sequence shown here is derived from an EMBL/GenBank/DDBJ whole genome shotgun (WGS) entry which is preliminary data.</text>
</comment>
<keyword evidence="1" id="KW-1133">Transmembrane helix</keyword>
<keyword evidence="1" id="KW-0472">Membrane</keyword>
<accession>A0A366E8G3</accession>
<feature type="transmembrane region" description="Helical" evidence="1">
    <location>
        <begin position="20"/>
        <end position="40"/>
    </location>
</feature>
<proteinExistence type="predicted"/>
<reference evidence="2 3" key="1">
    <citation type="submission" date="2018-06" db="EMBL/GenBank/DDBJ databases">
        <title>Freshwater and sediment microbial communities from various areas in North America, analyzing microbe dynamics in response to fracking.</title>
        <authorList>
            <person name="Lamendella R."/>
        </authorList>
    </citation>
    <scope>NUCLEOTIDE SEQUENCE [LARGE SCALE GENOMIC DNA]</scope>
    <source>
        <strain evidence="2 3">97B</strain>
    </source>
</reference>
<evidence type="ECO:0000313" key="3">
    <source>
        <dbReference type="Proteomes" id="UP000252118"/>
    </source>
</evidence>
<evidence type="ECO:0000256" key="1">
    <source>
        <dbReference type="SAM" id="Phobius"/>
    </source>
</evidence>
<organism evidence="2 3">
    <name type="scientific">Rossellomorea aquimaris</name>
    <dbReference type="NCBI Taxonomy" id="189382"/>
    <lineage>
        <taxon>Bacteria</taxon>
        <taxon>Bacillati</taxon>
        <taxon>Bacillota</taxon>
        <taxon>Bacilli</taxon>
        <taxon>Bacillales</taxon>
        <taxon>Bacillaceae</taxon>
        <taxon>Rossellomorea</taxon>
    </lineage>
</organism>
<dbReference type="EMBL" id="QNRJ01000038">
    <property type="protein sequence ID" value="RBO98365.1"/>
    <property type="molecule type" value="Genomic_DNA"/>
</dbReference>
<keyword evidence="1" id="KW-0812">Transmembrane</keyword>
<sequence length="41" mass="4704">MVRFEESSLKILIDGIKNMYLDLFAIGKGFIYGFVMVALLF</sequence>
<dbReference type="Proteomes" id="UP000252118">
    <property type="component" value="Unassembled WGS sequence"/>
</dbReference>